<dbReference type="OrthoDB" id="5871167at2759"/>
<protein>
    <recommendedName>
        <fullName evidence="4">PDZ domain-containing protein</fullName>
    </recommendedName>
</protein>
<comment type="caution">
    <text evidence="2">The sequence shown here is derived from an EMBL/GenBank/DDBJ whole genome shotgun (WGS) entry which is preliminary data.</text>
</comment>
<reference evidence="2 3" key="1">
    <citation type="submission" date="2014-10" db="EMBL/GenBank/DDBJ databases">
        <title>Draft genome of the hookworm Ancylostoma caninum.</title>
        <authorList>
            <person name="Mitreva M."/>
        </authorList>
    </citation>
    <scope>NUCLEOTIDE SEQUENCE [LARGE SCALE GENOMIC DNA]</scope>
    <source>
        <strain evidence="2 3">Baltimore</strain>
    </source>
</reference>
<feature type="compositionally biased region" description="Low complexity" evidence="1">
    <location>
        <begin position="322"/>
        <end position="345"/>
    </location>
</feature>
<feature type="region of interest" description="Disordered" evidence="1">
    <location>
        <begin position="1"/>
        <end position="96"/>
    </location>
</feature>
<dbReference type="SUPFAM" id="SSF50156">
    <property type="entry name" value="PDZ domain-like"/>
    <property type="match status" value="1"/>
</dbReference>
<dbReference type="Proteomes" id="UP000252519">
    <property type="component" value="Unassembled WGS sequence"/>
</dbReference>
<evidence type="ECO:0000256" key="1">
    <source>
        <dbReference type="SAM" id="MobiDB-lite"/>
    </source>
</evidence>
<evidence type="ECO:0000313" key="3">
    <source>
        <dbReference type="Proteomes" id="UP000252519"/>
    </source>
</evidence>
<dbReference type="InterPro" id="IPR040264">
    <property type="entry name" value="T15H9.4-like"/>
</dbReference>
<feature type="region of interest" description="Disordered" evidence="1">
    <location>
        <begin position="227"/>
        <end position="274"/>
    </location>
</feature>
<feature type="compositionally biased region" description="Basic and acidic residues" evidence="1">
    <location>
        <begin position="237"/>
        <end position="256"/>
    </location>
</feature>
<accession>A0A368GDW8</accession>
<dbReference type="STRING" id="29170.A0A368GDW8"/>
<feature type="compositionally biased region" description="Basic and acidic residues" evidence="1">
    <location>
        <begin position="288"/>
        <end position="298"/>
    </location>
</feature>
<feature type="region of interest" description="Disordered" evidence="1">
    <location>
        <begin position="288"/>
        <end position="365"/>
    </location>
</feature>
<evidence type="ECO:0008006" key="4">
    <source>
        <dbReference type="Google" id="ProtNLM"/>
    </source>
</evidence>
<feature type="compositionally biased region" description="Pro residues" evidence="1">
    <location>
        <begin position="352"/>
        <end position="365"/>
    </location>
</feature>
<dbReference type="PANTHER" id="PTHR31327">
    <property type="entry name" value="SPERM MEIOSIS PDZ DOMAIN CONTAINING PROTEINS-RELATED"/>
    <property type="match status" value="1"/>
</dbReference>
<evidence type="ECO:0000313" key="2">
    <source>
        <dbReference type="EMBL" id="RCN40987.1"/>
    </source>
</evidence>
<feature type="compositionally biased region" description="Basic and acidic residues" evidence="1">
    <location>
        <begin position="263"/>
        <end position="274"/>
    </location>
</feature>
<name>A0A368GDW8_ANCCA</name>
<dbReference type="PANTHER" id="PTHR31327:SF6">
    <property type="entry name" value="PDZ DOMAIN-CONTAINING PROTEIN"/>
    <property type="match status" value="1"/>
</dbReference>
<dbReference type="Gene3D" id="2.30.42.10">
    <property type="match status" value="1"/>
</dbReference>
<organism evidence="2 3">
    <name type="scientific">Ancylostoma caninum</name>
    <name type="common">Dog hookworm</name>
    <dbReference type="NCBI Taxonomy" id="29170"/>
    <lineage>
        <taxon>Eukaryota</taxon>
        <taxon>Metazoa</taxon>
        <taxon>Ecdysozoa</taxon>
        <taxon>Nematoda</taxon>
        <taxon>Chromadorea</taxon>
        <taxon>Rhabditida</taxon>
        <taxon>Rhabditina</taxon>
        <taxon>Rhabditomorpha</taxon>
        <taxon>Strongyloidea</taxon>
        <taxon>Ancylostomatidae</taxon>
        <taxon>Ancylostomatinae</taxon>
        <taxon>Ancylostoma</taxon>
    </lineage>
</organism>
<dbReference type="AlphaFoldDB" id="A0A368GDW8"/>
<feature type="compositionally biased region" description="Polar residues" evidence="1">
    <location>
        <begin position="54"/>
        <end position="63"/>
    </location>
</feature>
<keyword evidence="3" id="KW-1185">Reference proteome</keyword>
<dbReference type="EMBL" id="JOJR01000255">
    <property type="protein sequence ID" value="RCN40987.1"/>
    <property type="molecule type" value="Genomic_DNA"/>
</dbReference>
<gene>
    <name evidence="2" type="ORF">ANCCAN_13092</name>
</gene>
<feature type="compositionally biased region" description="Low complexity" evidence="1">
    <location>
        <begin position="26"/>
        <end position="41"/>
    </location>
</feature>
<feature type="compositionally biased region" description="Polar residues" evidence="1">
    <location>
        <begin position="1"/>
        <end position="14"/>
    </location>
</feature>
<proteinExistence type="predicted"/>
<dbReference type="InterPro" id="IPR036034">
    <property type="entry name" value="PDZ_sf"/>
</dbReference>
<sequence>MGQAPPSRTMNQAAPTKHLGQPSPPKSSNQPPSSKNLSQQLTPKSLNQPPPSQILHQPRSSKGLNHPPPPPSDVATNNPQKPPILQIPPDRERNFRRKPGFDYLLVTIEFQKGKKFGLGMVDTENRVLINKVDDDSMCSEVLKSLDRICDVEGIPVTDKELCKKQIVKGLKKDQKVSLAIERPITKERTTQVENLLTMMSNQPPSVVLEVDVKEILARYNQRLKQGSIGKQHSALRRKGDQPRRDAPKVSLDKNEPEVVPIGMDREHLKEDLEKVPVKTYETSLARLQKQEEVGKDGKSITQMLQVDAPQTSESQPAPPPQSQAESQPQAQPQALSQPQPQQQLTDIVAPQPQSPKPQSPEPPKT</sequence>